<feature type="region of interest" description="Disordered" evidence="1">
    <location>
        <begin position="1114"/>
        <end position="1139"/>
    </location>
</feature>
<proteinExistence type="predicted"/>
<reference evidence="2 3" key="1">
    <citation type="submission" date="2024-05" db="EMBL/GenBank/DDBJ databases">
        <title>A draft genome resource for the thread blight pathogen Marasmius tenuissimus strain MS-2.</title>
        <authorList>
            <person name="Yulfo-Soto G.E."/>
            <person name="Baruah I.K."/>
            <person name="Amoako-Attah I."/>
            <person name="Bukari Y."/>
            <person name="Meinhardt L.W."/>
            <person name="Bailey B.A."/>
            <person name="Cohen S.P."/>
        </authorList>
    </citation>
    <scope>NUCLEOTIDE SEQUENCE [LARGE SCALE GENOMIC DNA]</scope>
    <source>
        <strain evidence="2 3">MS-2</strain>
    </source>
</reference>
<dbReference type="Proteomes" id="UP001437256">
    <property type="component" value="Unassembled WGS sequence"/>
</dbReference>
<evidence type="ECO:0000313" key="3">
    <source>
        <dbReference type="Proteomes" id="UP001437256"/>
    </source>
</evidence>
<name>A0ABR2ZHL3_9AGAR</name>
<comment type="caution">
    <text evidence="2">The sequence shown here is derived from an EMBL/GenBank/DDBJ whole genome shotgun (WGS) entry which is preliminary data.</text>
</comment>
<protein>
    <submittedName>
        <fullName evidence="2">Uncharacterized protein</fullName>
    </submittedName>
</protein>
<evidence type="ECO:0000256" key="1">
    <source>
        <dbReference type="SAM" id="MobiDB-lite"/>
    </source>
</evidence>
<feature type="compositionally biased region" description="Basic and acidic residues" evidence="1">
    <location>
        <begin position="1230"/>
        <end position="1245"/>
    </location>
</feature>
<feature type="region of interest" description="Disordered" evidence="1">
    <location>
        <begin position="395"/>
        <end position="418"/>
    </location>
</feature>
<feature type="region of interest" description="Disordered" evidence="1">
    <location>
        <begin position="902"/>
        <end position="923"/>
    </location>
</feature>
<feature type="compositionally biased region" description="Basic and acidic residues" evidence="1">
    <location>
        <begin position="943"/>
        <end position="959"/>
    </location>
</feature>
<feature type="region of interest" description="Disordered" evidence="1">
    <location>
        <begin position="938"/>
        <end position="978"/>
    </location>
</feature>
<feature type="compositionally biased region" description="Polar residues" evidence="1">
    <location>
        <begin position="1126"/>
        <end position="1139"/>
    </location>
</feature>
<feature type="region of interest" description="Disordered" evidence="1">
    <location>
        <begin position="1214"/>
        <end position="1252"/>
    </location>
</feature>
<keyword evidence="3" id="KW-1185">Reference proteome</keyword>
<feature type="compositionally biased region" description="Basic residues" evidence="1">
    <location>
        <begin position="960"/>
        <end position="970"/>
    </location>
</feature>
<feature type="compositionally biased region" description="Basic and acidic residues" evidence="1">
    <location>
        <begin position="395"/>
        <end position="411"/>
    </location>
</feature>
<dbReference type="EMBL" id="JBBXMP010000187">
    <property type="protein sequence ID" value="KAL0060213.1"/>
    <property type="molecule type" value="Genomic_DNA"/>
</dbReference>
<feature type="compositionally biased region" description="Acidic residues" evidence="1">
    <location>
        <begin position="902"/>
        <end position="914"/>
    </location>
</feature>
<evidence type="ECO:0000313" key="2">
    <source>
        <dbReference type="EMBL" id="KAL0060213.1"/>
    </source>
</evidence>
<accession>A0ABR2ZHL3</accession>
<feature type="region of interest" description="Disordered" evidence="1">
    <location>
        <begin position="1278"/>
        <end position="1311"/>
    </location>
</feature>
<organism evidence="2 3">
    <name type="scientific">Marasmius tenuissimus</name>
    <dbReference type="NCBI Taxonomy" id="585030"/>
    <lineage>
        <taxon>Eukaryota</taxon>
        <taxon>Fungi</taxon>
        <taxon>Dikarya</taxon>
        <taxon>Basidiomycota</taxon>
        <taxon>Agaricomycotina</taxon>
        <taxon>Agaricomycetes</taxon>
        <taxon>Agaricomycetidae</taxon>
        <taxon>Agaricales</taxon>
        <taxon>Marasmiineae</taxon>
        <taxon>Marasmiaceae</taxon>
        <taxon>Marasmius</taxon>
    </lineage>
</organism>
<gene>
    <name evidence="2" type="ORF">AAF712_013015</name>
</gene>
<sequence length="1422" mass="161674">MSCQDPKDVYTVVHFSRESRCLLALDAQNEKRYKLFTWAHVDLSVPPPYIRPQNTISTENPDSIFGAKKLHWFDPNRPYLPLIPRYEIVLRQHPAFNALAHQYGRFPTTEVSLGRYRLDEKLASSWDTLERWLKNMIKQLILLGDPPSSLVPKTFQTWPYPARSRYLTFEGTPASVQRMAARTKNSFLPLIATCSMLLFWCQRRFEKTNEEGIAFEWLKLLKTENDPSEQTQRQHRTWISELLHSFVGDPDTLRVGTILDGTKEDCADWLSHLKHVNMPIYIYWGYLDKLSGSPLASPDADYRHWAVRSDESYRQLYRLAPRNSDIVNLSERVASGFFAPPKPCQISLVSPDTDTEVMAIPLQSGSGQQPGERVEAYFLRQREYQKGLILNESVSHREQRWEHERDNERKPQPGKNGPRIWYWEMAEHEFRVRTLLTRAEGNDCWSKHGFDQKRYNSFQNCWDICSDWGGYDDDTDDDDHGDDPEDIAMSAAGSITIEDSTIVTPEEVLDRLILTDDGKDEVNIDLKDSIRDIAWQVYGFTGEAFSVPQPLNVQWNITQEALGNGRWLGNELNASFKEDEPDELIKEQLQGFLQNILNHPTPLPWTIPSIVPSLDIHSPGAYVLSKEAWKFGVSAWNLEDGRYYHLQWQDTSTSILVQDPVTILRLVRTKSGTEYTDAAAFLYREGVKFHTLAQGPLINRDVDFSGGTDDNAGRKTFKGPRLGYISERHPADAYDFYTYESARNRFLRGEKGRAAALAGGLMSRIAKEVVTEEDVVHGPEVPNVFYRGKCFFEDSGIGYWDDYLTEEEVDLICGVYYFATESGVYYIVPNRNGPAGTKQIVRRPRAPLTSTPLDDDFDAITQDRATMYTKGRHSWTPTQPPLDDEFDAVTYTNLTGFERIDEVDEPEDEDEGEFEGGPMPVGRGYGGVREEDEDMITNANTGGRDEIGDSRNGDADLHHYHPHRDHHHHANGQASTSRDGLVFNRPQILPVPVVETDTLETLRTSLRRVTLLTANAKLNRLPDQVMLMAAALVNPHTNAPTATSLSEVPRVAPPATITNMGIPVHVHAPIPNLTITISTVIAEANMAKGGRYTVRKKPFVILLKTMTGNLERITALEDPPPPKQKAITNGPTRPPARQQSYEVIKSRVLEDTPEKTVTISTWRERVADEAPVRGSNSRREYGYVNRTGEVEMSIYYVNADDYPAEDGTGRVIEEELFEKKGPKSNGKSVGRREPPDVRSDIRDRVQTPWPPSMSELVDIDEQLEHEENGRMLRHRRSQSLPIEWLDPNEPEPNGTGAHPNKSGYSMPEPPPRFIAQEAEPLQTVKTITLVLPMEIQNLRILRNRYPYSPPAPTARPSAVFQPSAWVPQDPARALSRIRTEDHLRAVGKMSEATRDRELKEVALKRGVTVFEWAMLLDKLYNM</sequence>